<dbReference type="Proteomes" id="UP000824890">
    <property type="component" value="Unassembled WGS sequence"/>
</dbReference>
<dbReference type="Pfam" id="PF01453">
    <property type="entry name" value="B_lectin"/>
    <property type="match status" value="4"/>
</dbReference>
<dbReference type="Pfam" id="PF00069">
    <property type="entry name" value="Pkinase"/>
    <property type="match status" value="4"/>
</dbReference>
<keyword evidence="5" id="KW-0808">Transferase</keyword>
<dbReference type="InterPro" id="IPR000858">
    <property type="entry name" value="S_locus_glycoprot_dom"/>
</dbReference>
<dbReference type="InterPro" id="IPR008271">
    <property type="entry name" value="Ser/Thr_kinase_AS"/>
</dbReference>
<feature type="domain" description="Apple" evidence="19">
    <location>
        <begin position="1159"/>
        <end position="1244"/>
    </location>
</feature>
<dbReference type="SUPFAM" id="SSF51110">
    <property type="entry name" value="alpha-D-mannose-specific plant lectins"/>
    <property type="match status" value="4"/>
</dbReference>
<keyword evidence="14" id="KW-0325">Glycoprotein</keyword>
<evidence type="ECO:0000259" key="19">
    <source>
        <dbReference type="PROSITE" id="PS50948"/>
    </source>
</evidence>
<dbReference type="InterPro" id="IPR001480">
    <property type="entry name" value="Bulb-type_lectin_dom"/>
</dbReference>
<feature type="domain" description="Bulb-type lectin" evidence="18">
    <location>
        <begin position="2443"/>
        <end position="2570"/>
    </location>
</feature>
<dbReference type="InterPro" id="IPR036426">
    <property type="entry name" value="Bulb-type_lectin_dom_sf"/>
</dbReference>
<feature type="signal peptide" evidence="16">
    <location>
        <begin position="1"/>
        <end position="26"/>
    </location>
</feature>
<keyword evidence="9" id="KW-0418">Kinase</keyword>
<name>A0ABQ8C8G1_BRANA</name>
<feature type="domain" description="Bulb-type lectin" evidence="18">
    <location>
        <begin position="845"/>
        <end position="970"/>
    </location>
</feature>
<dbReference type="InterPro" id="IPR011009">
    <property type="entry name" value="Kinase-like_dom_sf"/>
</dbReference>
<feature type="transmembrane region" description="Helical" evidence="15">
    <location>
        <begin position="2043"/>
        <end position="2064"/>
    </location>
</feature>
<feature type="domain" description="Bulb-type lectin" evidence="18">
    <location>
        <begin position="27"/>
        <end position="152"/>
    </location>
</feature>
<keyword evidence="4" id="KW-0723">Serine/threonine-protein kinase</keyword>
<dbReference type="CDD" id="cd14066">
    <property type="entry name" value="STKc_IRAK"/>
    <property type="match status" value="2"/>
</dbReference>
<evidence type="ECO:0000256" key="14">
    <source>
        <dbReference type="ARBA" id="ARBA00023180"/>
    </source>
</evidence>
<feature type="domain" description="Protein kinase" evidence="17">
    <location>
        <begin position="517"/>
        <end position="801"/>
    </location>
</feature>
<keyword evidence="2" id="KW-0713">Self-incompatibility</keyword>
<feature type="domain" description="Protein kinase" evidence="17">
    <location>
        <begin position="2929"/>
        <end position="3209"/>
    </location>
</feature>
<dbReference type="SMART" id="SM00108">
    <property type="entry name" value="B_lectin"/>
    <property type="match status" value="4"/>
</dbReference>
<feature type="chain" id="PRO_5045985502" description="Non-specific serine/threonine protein kinase" evidence="16">
    <location>
        <begin position="27"/>
        <end position="3241"/>
    </location>
</feature>
<dbReference type="PROSITE" id="PS50011">
    <property type="entry name" value="PROTEIN_KINASE_DOM"/>
    <property type="match status" value="4"/>
</dbReference>
<evidence type="ECO:0000259" key="17">
    <source>
        <dbReference type="PROSITE" id="PS50011"/>
    </source>
</evidence>
<dbReference type="PROSITE" id="PS00108">
    <property type="entry name" value="PROTEIN_KINASE_ST"/>
    <property type="match status" value="4"/>
</dbReference>
<dbReference type="SMART" id="SM00473">
    <property type="entry name" value="PAN_AP"/>
    <property type="match status" value="4"/>
</dbReference>
<keyword evidence="11 15" id="KW-1133">Transmembrane helix</keyword>
<feature type="transmembrane region" description="Helical" evidence="15">
    <location>
        <begin position="438"/>
        <end position="461"/>
    </location>
</feature>
<sequence length="3241" mass="361651">MVVLLNIRPPFILLFILLLSLRLCFSEDRITLSTPIKDSDTLLSRSGVFRFGFFTPVNSTGHLRYVGIWYDKVPVQTVVWVANKDTPINDTSGVISISDDGNLVVTDGRNRLLWSTNVTVTVSPNATWVQLMDNGNLRLQDNRNNGETLWESFKHPYNSFLPRMTLGTSTKTGENLKLTSWRSYVDPSTGNYSAGLASFTFPKLMFPELLIWKNNVPIWRSGPWNGQVFIGLPDVDSLLFLDGFNLINDNQGTFSMSFANDSFMYHFNLDPDGAIYQRDWSTRGWRVGVRFPSTDCDAFGRCGTYGICNSRDDPPCKCVKGFVPRNNTEWNARNWSNGCVRRASLQCNVSNGGGGKGDGFLKLQKMKVPINAEQSLANVQACPKQCSDNCSCTAYAYDRGIGCMLWSGDLVDMQSFLGSGIDLYVRVAHSELKTHSKLAIMVTAPVLGIAFVAAVCVLLACRKFKKRPAPEKDRSAELLYKRMEELTSGNESASNQVKLKDLPLFEFKVLATSTDSFSPGNKLGQGGFGPVYKGILPEGQEIAVKRLSRASGQGLEELMNEVVVISKLQHRNLVKLLGCCIEGEERLLVYEYMPKKSLDAYLFDPLKQKILDWKTRFNIMEGICRGLLYLHRDSRLKIIHRDLKASNILLDDNLNPKISDFGLARVFQVNEDEANTTRVVGTYGYMSPEYAMEGFFSEKSDVFSLGVIFLEIISGKKNSHKDDNNLNLLAYAWKLWNDGKANSLADPTVFDECFEKEFTKCVQIGLLCVQEVASDRPNVSTMIWMLTTENTDLPEPKQPAFIARRGFSIAESSGQSSQKVSINDVSLTTVTGPFSCFSVRLSFGEDRITFSTPVKGSETLLSNNGIFRFGFFTPVTSTGHLRYVGIWYDKVPVQTVVWVANKDTPINNTYGVISISGKGNLVVKDGQNRHVWSTNVTASVSPNATWVQLMDNGNLVLQDNRDILWESFKHNYNTLLPRMNLMTNLKTGENLGLTSWKSYVDPSTGNYTVSLVPFPFPELLTKYNNVTKWRSGPWNGQVFIGLPDMDTLLNIDGLNLNNDNQGMVSLTYANDSFMYHITLDPNGAIYQRDWRPSMNDWRVGVRFPSTDCDSYSRCGPYGSCNPGEDPQCKCVKGFVPRNNTEWTAGNWMNGCVRRAPLRCQRLGNRSGNGGGKRDGFLKLEKMKVPVNVEPSQANKEACPKVCLDNCSCTAYAYDQGIGCMLWSGELVDMQSFLGSGIDLYIRLAHSELKTHSERVLIMITAPVLGVAFAATVCILIACWKFKKRPEPQENRSAEILLQRMEALTSGNEPTSNQANLKELPLFEFQVLATATDNFSLGNKLGQGGFGPVYKGVLSEGQEIAVKRLSRASGQGLDELLNEVVVISKLQHRNLVKLLGCCIEGEERLLVYEYMPKKSLDAYLFDPLKQKILDWRTRFNIMEGICRGLLYLHRDSRLKIIHRDLKASNILLDENLNPKISDFGLARVFQVNEDEANTIRVVGTYGYMSPEYAMEGLYSEKSDVFSLGIISGRRNSHKEDNDLNLLAYAWKLWNEGEAASLADPIVFDECFEKEITKCVQIGLLCVQEVANNRPNVSTVIWMLTTENMKLPKPKQPAFIATSGVSEAESSGQSRQNVSINDDRITLSTPVKDSETLLCSNGMFRFGFFTPLNSTTRLRYVGIWYDKVQVQTVVWVANKDTPINDTSGLVSISEDGNLVVTDGRSRLIWSTNITVPVATNDTSVQLMDNGNLRLQDNGEILWESFKHPYNSFLPVMTIGTNNKTGENLKLTSWRSYTDPSTGNYTAGISLSTFPQLLIWKSNVPVWRSGPWNGQIFIGLPDSISLLFLDGFNVSNANQGTFLISYATDSFMHHFNLDPDGALYMRSWNTSTRAWTVDAIIPSTTCDAYNRCGPFASCGLQEVPPCKCVKGYVPRNSTEWNRGIFTNECVRRVPLKCNVSTGGGGKGDRFFKMQKMKLPANVEKSVANEKDCPKVCLDNCSCTAYAYDRGIGCMLWSGSLVDMQSLLGSGIDLYIRVSHSEFKTHSKRTVMVTASVLGIVFVAAVCVLLACRKFKRRPDLTSGNESASNQVKLKDLPLFEFEVLATSTDNFSLINKLGQGGFGPVYKGILPNGQEVAVKRLSRASGQGLEELLNEVVVISKLQHRNLVKLLGCCIEGEERLLVYEYMSKKSLDAYLFDPMKQNILDWKTRFNIMEGICRGLLYLHRDSRLKIIHRDLKASNILLDDDLNPKISDFGLARVFRANEDEANTTRVVGTYGYMSPEYAMEGFFSEKSDVFSLGVIFLEIISGKKNSHKEDNNLNLLAYAWKLWNDGEAASLADPTVFDECFEKEFTKCIQIGLLCVQEVASDRPNVSTMIWMLTTENTNLPEPKQPAFIATRRVFEAESSGQSSQKVSINDVSLTAVTGLMVTLLSRRCFLVLLLLATFCFGQDSITFSTPVKDSETLLSNNGIFRFGFFTPVNSTGHLRYVGIWYAKVPVQTVVWVANKDTPINHTSGVVSISDDGNLVVKDGLNRLIWSTNVTLPVAPIPNATWVQLTDNGNLRLQENRNKGEILWESFKHPYNSFLATMIIGTSNRTGENLKLTSWRSYTDPSTGNYTAGISLFPFRELMIWKSNVTIWRSGPWNGQIFVGLEDEVALLFLDGYNIISDNNEGTFTVSYATDSPMYHMNLDPDGVLYIRSWSTSTRAWEIGNTIPTTTCDVYGRCGPFASCSVKEVPVCKCVNGFVPRNSTEWNRGIFTNGCVRVVPLKCNVSTGGGGGNGDGFSQMQKMKVPANAEQSLANEEDCPKVSYAYDQGIGCMLWSGNLVDMQSSLRSGIVDLYIRVANPHSDREKTHSKRAIMITASVGVAFVAAVCILLACRKFKKRSAPEKDTSAEIMFKRMEALTTVNESAPNQGNLKDLPLFEFKVLAASTDNFSLINKLGQGGFGPVYKGRLPEGKEIAVKRLSRASGQGLEELMNEVVVISKLQHRNLVKLLGCCIEGEERLLVYEYMPKKSLDAYLFDPLKQKILDWRTRFNIMEGICRGLLYLHRDSRLKIIHRDLKASNILLDDNLNPKISDFGLARVFQVNEDEANTIRVVGTYGYMSPEYAMEEKSDVFSLGVLFLEIISGRKNSHKEENNLNLLAYAWKLWNEGEAASLADPIVLDESFVKEITKCVHIGLLCVQEIANDRPSVSTVIGMLTTEITNLPEPKQPAFIARGGVYEAECSDQSSQKVSINDVSLTTVTGR</sequence>
<dbReference type="Gene3D" id="2.90.10.10">
    <property type="entry name" value="Bulb-type lectin domain"/>
    <property type="match status" value="4"/>
</dbReference>
<evidence type="ECO:0000256" key="16">
    <source>
        <dbReference type="SAM" id="SignalP"/>
    </source>
</evidence>
<evidence type="ECO:0000256" key="5">
    <source>
        <dbReference type="ARBA" id="ARBA00022679"/>
    </source>
</evidence>
<evidence type="ECO:0000256" key="3">
    <source>
        <dbReference type="ARBA" id="ARBA00022475"/>
    </source>
</evidence>
<keyword evidence="7 16" id="KW-0732">Signal</keyword>
<dbReference type="PROSITE" id="PS50948">
    <property type="entry name" value="PAN"/>
    <property type="match status" value="3"/>
</dbReference>
<comment type="subcellular location">
    <subcellularLocation>
        <location evidence="1">Cell membrane</location>
        <topology evidence="1">Single-pass type I membrane protein</topology>
    </subcellularLocation>
</comment>
<feature type="domain" description="Bulb-type lectin" evidence="18">
    <location>
        <begin position="1636"/>
        <end position="1761"/>
    </location>
</feature>
<accession>A0ABQ8C8G1</accession>
<evidence type="ECO:0000256" key="6">
    <source>
        <dbReference type="ARBA" id="ARBA00022692"/>
    </source>
</evidence>
<dbReference type="CDD" id="cd01098">
    <property type="entry name" value="PAN_AP_plant"/>
    <property type="match status" value="3"/>
</dbReference>
<evidence type="ECO:0008006" key="22">
    <source>
        <dbReference type="Google" id="ProtNLM"/>
    </source>
</evidence>
<keyword evidence="12 15" id="KW-0472">Membrane</keyword>
<evidence type="ECO:0000256" key="8">
    <source>
        <dbReference type="ARBA" id="ARBA00022741"/>
    </source>
</evidence>
<dbReference type="Pfam" id="PF11883">
    <property type="entry name" value="DUF3403"/>
    <property type="match status" value="1"/>
</dbReference>
<keyword evidence="3" id="KW-1003">Cell membrane</keyword>
<evidence type="ECO:0000256" key="7">
    <source>
        <dbReference type="ARBA" id="ARBA00022729"/>
    </source>
</evidence>
<evidence type="ECO:0000256" key="9">
    <source>
        <dbReference type="ARBA" id="ARBA00022777"/>
    </source>
</evidence>
<dbReference type="Gene3D" id="1.10.510.10">
    <property type="entry name" value="Transferase(Phosphotransferase) domain 1"/>
    <property type="match status" value="4"/>
</dbReference>
<dbReference type="EMBL" id="JAGKQM010000009">
    <property type="protein sequence ID" value="KAH0913351.1"/>
    <property type="molecule type" value="Genomic_DNA"/>
</dbReference>
<evidence type="ECO:0000259" key="18">
    <source>
        <dbReference type="PROSITE" id="PS50927"/>
    </source>
</evidence>
<dbReference type="InterPro" id="IPR000719">
    <property type="entry name" value="Prot_kinase_dom"/>
</dbReference>
<reference evidence="20 21" key="1">
    <citation type="submission" date="2021-05" db="EMBL/GenBank/DDBJ databases">
        <title>Genome Assembly of Synthetic Allotetraploid Brassica napus Reveals Homoeologous Exchanges between Subgenomes.</title>
        <authorList>
            <person name="Davis J.T."/>
        </authorList>
    </citation>
    <scope>NUCLEOTIDE SEQUENCE [LARGE SCALE GENOMIC DNA]</scope>
    <source>
        <strain evidence="21">cv. Da-Ae</strain>
        <tissue evidence="20">Seedling</tissue>
    </source>
</reference>
<evidence type="ECO:0000256" key="11">
    <source>
        <dbReference type="ARBA" id="ARBA00022989"/>
    </source>
</evidence>
<evidence type="ECO:0000256" key="15">
    <source>
        <dbReference type="SAM" id="Phobius"/>
    </source>
</evidence>
<dbReference type="Gene3D" id="3.30.200.20">
    <property type="entry name" value="Phosphorylase Kinase, domain 1"/>
    <property type="match status" value="4"/>
</dbReference>
<gene>
    <name evidence="20" type="ORF">HID58_036672</name>
</gene>
<proteinExistence type="predicted"/>
<dbReference type="PANTHER" id="PTHR27002">
    <property type="entry name" value="RECEPTOR-LIKE SERINE/THREONINE-PROTEIN KINASE SD1-8"/>
    <property type="match status" value="1"/>
</dbReference>
<keyword evidence="21" id="KW-1185">Reference proteome</keyword>
<evidence type="ECO:0000313" key="20">
    <source>
        <dbReference type="EMBL" id="KAH0913351.1"/>
    </source>
</evidence>
<organism evidence="20 21">
    <name type="scientific">Brassica napus</name>
    <name type="common">Rape</name>
    <dbReference type="NCBI Taxonomy" id="3708"/>
    <lineage>
        <taxon>Eukaryota</taxon>
        <taxon>Viridiplantae</taxon>
        <taxon>Streptophyta</taxon>
        <taxon>Embryophyta</taxon>
        <taxon>Tracheophyta</taxon>
        <taxon>Spermatophyta</taxon>
        <taxon>Magnoliopsida</taxon>
        <taxon>eudicotyledons</taxon>
        <taxon>Gunneridae</taxon>
        <taxon>Pentapetalae</taxon>
        <taxon>rosids</taxon>
        <taxon>malvids</taxon>
        <taxon>Brassicales</taxon>
        <taxon>Brassicaceae</taxon>
        <taxon>Brassiceae</taxon>
        <taxon>Brassica</taxon>
    </lineage>
</organism>
<feature type="domain" description="Apple" evidence="19">
    <location>
        <begin position="1950"/>
        <end position="2031"/>
    </location>
</feature>
<feature type="domain" description="Protein kinase" evidence="17">
    <location>
        <begin position="1334"/>
        <end position="1613"/>
    </location>
</feature>
<dbReference type="PANTHER" id="PTHR27002:SF838">
    <property type="entry name" value="RECEPTOR-LIKE SERINE_THREONINE-PROTEIN KINASE"/>
    <property type="match status" value="1"/>
</dbReference>
<evidence type="ECO:0000256" key="4">
    <source>
        <dbReference type="ARBA" id="ARBA00022527"/>
    </source>
</evidence>
<dbReference type="CDD" id="cd00028">
    <property type="entry name" value="B_lectin"/>
    <property type="match status" value="4"/>
</dbReference>
<dbReference type="Pfam" id="PF00954">
    <property type="entry name" value="S_locus_glycop"/>
    <property type="match status" value="4"/>
</dbReference>
<keyword evidence="8" id="KW-0547">Nucleotide-binding</keyword>
<feature type="domain" description="Apple" evidence="19">
    <location>
        <begin position="347"/>
        <end position="428"/>
    </location>
</feature>
<dbReference type="Pfam" id="PF08276">
    <property type="entry name" value="PAN_2"/>
    <property type="match status" value="4"/>
</dbReference>
<keyword evidence="13" id="KW-1015">Disulfide bond</keyword>
<evidence type="ECO:0000256" key="2">
    <source>
        <dbReference type="ARBA" id="ARBA00022471"/>
    </source>
</evidence>
<keyword evidence="10" id="KW-0067">ATP-binding</keyword>
<comment type="caution">
    <text evidence="20">The sequence shown here is derived from an EMBL/GenBank/DDBJ whole genome shotgun (WGS) entry which is preliminary data.</text>
</comment>
<evidence type="ECO:0000256" key="1">
    <source>
        <dbReference type="ARBA" id="ARBA00004251"/>
    </source>
</evidence>
<feature type="transmembrane region" description="Helical" evidence="15">
    <location>
        <begin position="2429"/>
        <end position="2448"/>
    </location>
</feature>
<evidence type="ECO:0000313" key="21">
    <source>
        <dbReference type="Proteomes" id="UP000824890"/>
    </source>
</evidence>
<evidence type="ECO:0000256" key="12">
    <source>
        <dbReference type="ARBA" id="ARBA00023136"/>
    </source>
</evidence>
<feature type="transmembrane region" description="Helical" evidence="15">
    <location>
        <begin position="2852"/>
        <end position="2873"/>
    </location>
</feature>
<feature type="domain" description="Protein kinase" evidence="17">
    <location>
        <begin position="2104"/>
        <end position="2388"/>
    </location>
</feature>
<dbReference type="InterPro" id="IPR003609">
    <property type="entry name" value="Pan_app"/>
</dbReference>
<dbReference type="SUPFAM" id="SSF56112">
    <property type="entry name" value="Protein kinase-like (PK-like)"/>
    <property type="match status" value="4"/>
</dbReference>
<dbReference type="InterPro" id="IPR021820">
    <property type="entry name" value="S-locus_recpt_kinase_C"/>
</dbReference>
<dbReference type="PROSITE" id="PS50927">
    <property type="entry name" value="BULB_LECTIN"/>
    <property type="match status" value="4"/>
</dbReference>
<keyword evidence="6 15" id="KW-0812">Transmembrane</keyword>
<protein>
    <recommendedName>
        <fullName evidence="22">Non-specific serine/threonine protein kinase</fullName>
    </recommendedName>
</protein>
<evidence type="ECO:0000256" key="10">
    <source>
        <dbReference type="ARBA" id="ARBA00022840"/>
    </source>
</evidence>
<dbReference type="SMART" id="SM00220">
    <property type="entry name" value="S_TKc"/>
    <property type="match status" value="4"/>
</dbReference>
<evidence type="ECO:0000256" key="13">
    <source>
        <dbReference type="ARBA" id="ARBA00023157"/>
    </source>
</evidence>